<evidence type="ECO:0000256" key="1">
    <source>
        <dbReference type="SAM" id="MobiDB-lite"/>
    </source>
</evidence>
<dbReference type="KEGG" id="mph:MLP_29990"/>
<feature type="region of interest" description="Disordered" evidence="1">
    <location>
        <begin position="1"/>
        <end position="28"/>
    </location>
</feature>
<feature type="compositionally biased region" description="Basic residues" evidence="1">
    <location>
        <begin position="1"/>
        <end position="11"/>
    </location>
</feature>
<proteinExistence type="predicted"/>
<dbReference type="HOGENOM" id="CLU_133073_1_0_11"/>
<protein>
    <recommendedName>
        <fullName evidence="4">ATP/GTP-binding protein</fullName>
    </recommendedName>
</protein>
<dbReference type="Proteomes" id="UP000007947">
    <property type="component" value="Chromosome"/>
</dbReference>
<dbReference type="AlphaFoldDB" id="F5XKE1"/>
<evidence type="ECO:0000313" key="3">
    <source>
        <dbReference type="Proteomes" id="UP000007947"/>
    </source>
</evidence>
<dbReference type="STRING" id="1032480.MLP_29990"/>
<evidence type="ECO:0008006" key="4">
    <source>
        <dbReference type="Google" id="ProtNLM"/>
    </source>
</evidence>
<gene>
    <name evidence="2" type="ordered locus">MLP_29990</name>
</gene>
<reference evidence="2 3" key="1">
    <citation type="submission" date="2011-05" db="EMBL/GenBank/DDBJ databases">
        <title>Whole genome sequence of Microlunatus phosphovorus NM-1.</title>
        <authorList>
            <person name="Hosoyama A."/>
            <person name="Sasaki K."/>
            <person name="Harada T."/>
            <person name="Igarashi R."/>
            <person name="Kawakoshi A."/>
            <person name="Sasagawa M."/>
            <person name="Fukada J."/>
            <person name="Nakamura S."/>
            <person name="Katano Y."/>
            <person name="Hanada S."/>
            <person name="Kamagata Y."/>
            <person name="Nakamura N."/>
            <person name="Yamazaki S."/>
            <person name="Fujita N."/>
        </authorList>
    </citation>
    <scope>NUCLEOTIDE SEQUENCE [LARGE SCALE GENOMIC DNA]</scope>
    <source>
        <strain evidence="3">ATCC 700054 / DSM 10555 / JCM 9379 / NBRC 101784 / NCIMB 13414 / VKM Ac-1990 / NM-1</strain>
    </source>
</reference>
<dbReference type="EMBL" id="AP012204">
    <property type="protein sequence ID" value="BAK36013.1"/>
    <property type="molecule type" value="Genomic_DNA"/>
</dbReference>
<evidence type="ECO:0000313" key="2">
    <source>
        <dbReference type="EMBL" id="BAK36013.1"/>
    </source>
</evidence>
<accession>F5XKE1</accession>
<dbReference type="eggNOG" id="ENOG5032YDP">
    <property type="taxonomic scope" value="Bacteria"/>
</dbReference>
<name>F5XKE1_MICPN</name>
<organism evidence="2 3">
    <name type="scientific">Microlunatus phosphovorus (strain ATCC 700054 / DSM 10555 / JCM 9379 / NBRC 101784 / NCIMB 13414 / VKM Ac-1990 / NM-1)</name>
    <dbReference type="NCBI Taxonomy" id="1032480"/>
    <lineage>
        <taxon>Bacteria</taxon>
        <taxon>Bacillati</taxon>
        <taxon>Actinomycetota</taxon>
        <taxon>Actinomycetes</taxon>
        <taxon>Propionibacteriales</taxon>
        <taxon>Propionibacteriaceae</taxon>
        <taxon>Microlunatus</taxon>
    </lineage>
</organism>
<sequence>MARRPNKHLRPPRPLSTGHARAEQRGDGRWIVRNVPGASATKTYRCPGCSQTIPTGTPHVVVWPSEPTGWASDSPVEERRHWHSGCWSRRR</sequence>
<keyword evidence="3" id="KW-1185">Reference proteome</keyword>